<protein>
    <recommendedName>
        <fullName evidence="1">Reverse transcriptase domain-containing protein</fullName>
    </recommendedName>
</protein>
<dbReference type="Proteomes" id="UP000694548">
    <property type="component" value="Chromosome sgr05"/>
</dbReference>
<dbReference type="Pfam" id="PF00078">
    <property type="entry name" value="RVT_1"/>
    <property type="match status" value="2"/>
</dbReference>
<evidence type="ECO:0000313" key="3">
    <source>
        <dbReference type="Proteomes" id="UP000694548"/>
    </source>
</evidence>
<proteinExistence type="predicted"/>
<dbReference type="InterPro" id="IPR043502">
    <property type="entry name" value="DNA/RNA_pol_sf"/>
</dbReference>
<reference evidence="2" key="3">
    <citation type="submission" date="2025-09" db="UniProtKB">
        <authorList>
            <consortium name="Ensembl"/>
        </authorList>
    </citation>
    <scope>IDENTIFICATION</scope>
</reference>
<evidence type="ECO:0000259" key="1">
    <source>
        <dbReference type="PROSITE" id="PS50878"/>
    </source>
</evidence>
<accession>A0A8C6L732</accession>
<evidence type="ECO:0000313" key="2">
    <source>
        <dbReference type="Ensembl" id="ENSNFUP00015013190.1"/>
    </source>
</evidence>
<keyword evidence="3" id="KW-1185">Reference proteome</keyword>
<dbReference type="SUPFAM" id="SSF56672">
    <property type="entry name" value="DNA/RNA polymerases"/>
    <property type="match status" value="1"/>
</dbReference>
<dbReference type="InterPro" id="IPR000477">
    <property type="entry name" value="RT_dom"/>
</dbReference>
<organism evidence="2 3">
    <name type="scientific">Nothobranchius furzeri</name>
    <name type="common">Turquoise killifish</name>
    <dbReference type="NCBI Taxonomy" id="105023"/>
    <lineage>
        <taxon>Eukaryota</taxon>
        <taxon>Metazoa</taxon>
        <taxon>Chordata</taxon>
        <taxon>Craniata</taxon>
        <taxon>Vertebrata</taxon>
        <taxon>Euteleostomi</taxon>
        <taxon>Actinopterygii</taxon>
        <taxon>Neopterygii</taxon>
        <taxon>Teleostei</taxon>
        <taxon>Neoteleostei</taxon>
        <taxon>Acanthomorphata</taxon>
        <taxon>Ovalentaria</taxon>
        <taxon>Atherinomorphae</taxon>
        <taxon>Cyprinodontiformes</taxon>
        <taxon>Nothobranchiidae</taxon>
        <taxon>Nothobranchius</taxon>
    </lineage>
</organism>
<dbReference type="Ensembl" id="ENSNFUT00015013860.1">
    <property type="protein sequence ID" value="ENSNFUP00015013190.1"/>
    <property type="gene ID" value="ENSNFUG00015006478.1"/>
</dbReference>
<dbReference type="AlphaFoldDB" id="A0A8C6L732"/>
<name>A0A8C6L732_NOTFU</name>
<dbReference type="PANTHER" id="PTHR33332">
    <property type="entry name" value="REVERSE TRANSCRIPTASE DOMAIN-CONTAINING PROTEIN"/>
    <property type="match status" value="1"/>
</dbReference>
<reference evidence="2" key="1">
    <citation type="submission" date="2014-08" db="EMBL/GenBank/DDBJ databases">
        <authorList>
            <person name="Senf B."/>
            <person name="Petzold A."/>
            <person name="Downie B.R."/>
            <person name="Koch P."/>
            <person name="Platzer M."/>
        </authorList>
    </citation>
    <scope>NUCLEOTIDE SEQUENCE [LARGE SCALE GENOMIC DNA]</scope>
    <source>
        <strain evidence="2">GRZ</strain>
    </source>
</reference>
<sequence>MKTSACPLDILPSSLFKSAFQSIGPSVLSIINASLVSGKVPAYFKNAVIHPLLKKLSLDPSLHSSFRPISKLSFISNILEKVAAKKLTAALDEHNIYDSFQSGFRRAHSTETALLRVSNDLLTHSDAGDCSVLVLLDLTAAFDTVDHHLLLERLRDWVGLSGSALEWFSSYLSERSFSVAVSKFRSSTTSAVIHPLLKKPSLDPSLHSSFRPISKLPFISKILEKVVAKQLTAALDEHNIYDSFQSGFRRAHSTETALLRVSNELLTHSDAGDCSVLVLLALTAAFDTVDHHLLLERLIDWVGLSGSALEWFSSYLSELSFSVAISKFRSSTTSLTHGVPQGSVLGPLLFLLYLLPLQPILSPFKGISYHLYADIQLCISFKPHEMSLAGHTLCDFLTFLSRFSTRARIHKIGESFALSVV</sequence>
<dbReference type="PROSITE" id="PS50878">
    <property type="entry name" value="RT_POL"/>
    <property type="match status" value="1"/>
</dbReference>
<reference evidence="2" key="2">
    <citation type="submission" date="2025-08" db="UniProtKB">
        <authorList>
            <consortium name="Ensembl"/>
        </authorList>
    </citation>
    <scope>IDENTIFICATION</scope>
</reference>
<feature type="domain" description="Reverse transcriptase" evidence="1">
    <location>
        <begin position="177"/>
        <end position="421"/>
    </location>
</feature>
<dbReference type="GeneTree" id="ENSGT01150000286909"/>